<comment type="caution">
    <text evidence="1">The sequence shown here is derived from an EMBL/GenBank/DDBJ whole genome shotgun (WGS) entry which is preliminary data.</text>
</comment>
<evidence type="ECO:0000313" key="2">
    <source>
        <dbReference type="Proteomes" id="UP000019849"/>
    </source>
</evidence>
<dbReference type="STRING" id="69279.BG36_20830"/>
<protein>
    <submittedName>
        <fullName evidence="1">Uncharacterized protein</fullName>
    </submittedName>
</protein>
<reference evidence="1 2" key="1">
    <citation type="submission" date="2014-02" db="EMBL/GenBank/DDBJ databases">
        <title>Aquamicrobium defluvii Genome sequencing.</title>
        <authorList>
            <person name="Wang X."/>
        </authorList>
    </citation>
    <scope>NUCLEOTIDE SEQUENCE [LARGE SCALE GENOMIC DNA]</scope>
    <source>
        <strain evidence="1 2">W13Z1</strain>
    </source>
</reference>
<dbReference type="PATRIC" id="fig|69279.3.peg.1105"/>
<organism evidence="1 2">
    <name type="scientific">Aquamicrobium defluvii</name>
    <dbReference type="NCBI Taxonomy" id="69279"/>
    <lineage>
        <taxon>Bacteria</taxon>
        <taxon>Pseudomonadati</taxon>
        <taxon>Pseudomonadota</taxon>
        <taxon>Alphaproteobacteria</taxon>
        <taxon>Hyphomicrobiales</taxon>
        <taxon>Phyllobacteriaceae</taxon>
        <taxon>Aquamicrobium</taxon>
    </lineage>
</organism>
<dbReference type="HOGENOM" id="CLU_2010522_0_0_5"/>
<name>A0A011UTX2_9HYPH</name>
<dbReference type="Proteomes" id="UP000019849">
    <property type="component" value="Unassembled WGS sequence"/>
</dbReference>
<sequence>MSIVLPIAGNVQQPVSLLLPDTAVNDVLALPVDTSGGVATVVGIIIVNRDGAAQKVTVWWNDGADHAIFEREVPANDTVTVALDAPIVLYTKVSARKIKAQAAKAGAVTVTVLYTLASQRAQA</sequence>
<evidence type="ECO:0000313" key="1">
    <source>
        <dbReference type="EMBL" id="EXL09711.1"/>
    </source>
</evidence>
<gene>
    <name evidence="1" type="ORF">BG36_20830</name>
</gene>
<dbReference type="AlphaFoldDB" id="A0A011UTX2"/>
<dbReference type="EMBL" id="JENY01000006">
    <property type="protein sequence ID" value="EXL09711.1"/>
    <property type="molecule type" value="Genomic_DNA"/>
</dbReference>
<accession>A0A011UTX2</accession>
<dbReference type="RefSeq" id="WP_035024364.1">
    <property type="nucleotide sequence ID" value="NZ_KK073880.1"/>
</dbReference>
<proteinExistence type="predicted"/>